<comment type="similarity">
    <text evidence="1">Belongs to the UPF0065 (bug) family.</text>
</comment>
<dbReference type="KEGG" id="erz:ER308_13695"/>
<dbReference type="InterPro" id="IPR042100">
    <property type="entry name" value="Bug_dom1"/>
</dbReference>
<dbReference type="PROSITE" id="PS51257">
    <property type="entry name" value="PROKAR_LIPOPROTEIN"/>
    <property type="match status" value="1"/>
</dbReference>
<proteinExistence type="inferred from homology"/>
<organism evidence="4 5">
    <name type="scientific">Egibacter rhizosphaerae</name>
    <dbReference type="NCBI Taxonomy" id="1670831"/>
    <lineage>
        <taxon>Bacteria</taxon>
        <taxon>Bacillati</taxon>
        <taxon>Actinomycetota</taxon>
        <taxon>Nitriliruptoria</taxon>
        <taxon>Egibacterales</taxon>
        <taxon>Egibacteraceae</taxon>
        <taxon>Egibacter</taxon>
    </lineage>
</organism>
<dbReference type="Gene3D" id="3.40.190.150">
    <property type="entry name" value="Bordetella uptake gene, domain 1"/>
    <property type="match status" value="1"/>
</dbReference>
<sequence>MRVDHTTSRKPSLRVILAAIFALALLLAACETDDAEDIADPDEEPDEEPDDDEPDDDEPDDDEPDDEDDEEPEEAEADVDEEDVDEGAFYHDQEVEIIMPFGAGGGTDTQGRFMAPFLAENVPGNPTVQPVNIAGAGGTIGNNQFALERDHEEATSVLFSSGSSFFPWVFMEEALELDYEELVGVFGVQTGGLVYADAELVDDTDDFIERYDEITFEAGEQTPDSLAAPFLLAYDMLDMDVNVVMGYEGRGPARSAFEGGEIDLNWDTTASVPDNVDPLIEAGDAVPLFSVGQFEDGELVDDPVFSEEYGVPPFHEVYEEIHGQPLEEEGPMADAYAQLVNAGFSLQKVMWLHQDAPDEAVEDLTEGFHAMTEDPEFQEEAEEVLDTDQYDLTTGDDVAPAVEDLITWEDEVVNTVLDFLVENYDHPDPRE</sequence>
<feature type="chain" id="PRO_5039224149" description="Tripartite tricarboxylate transporter substrate binding protein" evidence="3">
    <location>
        <begin position="29"/>
        <end position="431"/>
    </location>
</feature>
<protein>
    <recommendedName>
        <fullName evidence="6">Tripartite tricarboxylate transporter substrate binding protein</fullName>
    </recommendedName>
</protein>
<evidence type="ECO:0000256" key="3">
    <source>
        <dbReference type="SAM" id="SignalP"/>
    </source>
</evidence>
<dbReference type="AlphaFoldDB" id="A0A411YH09"/>
<dbReference type="OrthoDB" id="9780943at2"/>
<dbReference type="Proteomes" id="UP000291469">
    <property type="component" value="Chromosome"/>
</dbReference>
<accession>A0A411YH09</accession>
<dbReference type="Gene3D" id="3.40.190.10">
    <property type="entry name" value="Periplasmic binding protein-like II"/>
    <property type="match status" value="1"/>
</dbReference>
<dbReference type="PANTHER" id="PTHR42928">
    <property type="entry name" value="TRICARBOXYLATE-BINDING PROTEIN"/>
    <property type="match status" value="1"/>
</dbReference>
<evidence type="ECO:0000256" key="1">
    <source>
        <dbReference type="ARBA" id="ARBA00006987"/>
    </source>
</evidence>
<dbReference type="EMBL" id="CP036402">
    <property type="protein sequence ID" value="QBI20513.1"/>
    <property type="molecule type" value="Genomic_DNA"/>
</dbReference>
<dbReference type="InterPro" id="IPR005064">
    <property type="entry name" value="BUG"/>
</dbReference>
<evidence type="ECO:0008006" key="6">
    <source>
        <dbReference type="Google" id="ProtNLM"/>
    </source>
</evidence>
<dbReference type="RefSeq" id="WP_131155509.1">
    <property type="nucleotide sequence ID" value="NZ_CP036402.1"/>
</dbReference>
<feature type="signal peptide" evidence="3">
    <location>
        <begin position="1"/>
        <end position="28"/>
    </location>
</feature>
<dbReference type="PANTHER" id="PTHR42928:SF3">
    <property type="entry name" value="UPF0065 PROTEIN YFLP"/>
    <property type="match status" value="1"/>
</dbReference>
<gene>
    <name evidence="4" type="ORF">ER308_13695</name>
</gene>
<evidence type="ECO:0000313" key="4">
    <source>
        <dbReference type="EMBL" id="QBI20513.1"/>
    </source>
</evidence>
<keyword evidence="5" id="KW-1185">Reference proteome</keyword>
<name>A0A411YH09_9ACTN</name>
<evidence type="ECO:0000313" key="5">
    <source>
        <dbReference type="Proteomes" id="UP000291469"/>
    </source>
</evidence>
<feature type="region of interest" description="Disordered" evidence="2">
    <location>
        <begin position="34"/>
        <end position="85"/>
    </location>
</feature>
<reference evidence="4 5" key="1">
    <citation type="submission" date="2019-01" db="EMBL/GenBank/DDBJ databases">
        <title>Egibacter rhizosphaerae EGI 80759T.</title>
        <authorList>
            <person name="Chen D.-D."/>
            <person name="Tian Y."/>
            <person name="Jiao J.-Y."/>
            <person name="Zhang X.-T."/>
            <person name="Zhang Y.-G."/>
            <person name="Zhang Y."/>
            <person name="Xiao M."/>
            <person name="Shu W.-S."/>
            <person name="Li W.-J."/>
        </authorList>
    </citation>
    <scope>NUCLEOTIDE SEQUENCE [LARGE SCALE GENOMIC DNA]</scope>
    <source>
        <strain evidence="4 5">EGI 80759</strain>
    </source>
</reference>
<keyword evidence="3" id="KW-0732">Signal</keyword>
<evidence type="ECO:0000256" key="2">
    <source>
        <dbReference type="SAM" id="MobiDB-lite"/>
    </source>
</evidence>